<accession>A0A0E9TY90</accession>
<sequence>MQHAIVPLTREFYKDWSQYQHWGEDGDITVQRTPTDSLDF</sequence>
<proteinExistence type="predicted"/>
<reference evidence="1" key="2">
    <citation type="journal article" date="2015" name="Fish Shellfish Immunol.">
        <title>Early steps in the European eel (Anguilla anguilla)-Vibrio vulnificus interaction in the gills: Role of the RtxA13 toxin.</title>
        <authorList>
            <person name="Callol A."/>
            <person name="Pajuelo D."/>
            <person name="Ebbesson L."/>
            <person name="Teles M."/>
            <person name="MacKenzie S."/>
            <person name="Amaro C."/>
        </authorList>
    </citation>
    <scope>NUCLEOTIDE SEQUENCE</scope>
</reference>
<evidence type="ECO:0000313" key="1">
    <source>
        <dbReference type="EMBL" id="JAH58644.1"/>
    </source>
</evidence>
<protein>
    <submittedName>
        <fullName evidence="1">Uncharacterized protein</fullName>
    </submittedName>
</protein>
<reference evidence="1" key="1">
    <citation type="submission" date="2014-11" db="EMBL/GenBank/DDBJ databases">
        <authorList>
            <person name="Amaro Gonzalez C."/>
        </authorList>
    </citation>
    <scope>NUCLEOTIDE SEQUENCE</scope>
</reference>
<dbReference type="EMBL" id="GBXM01049933">
    <property type="protein sequence ID" value="JAH58644.1"/>
    <property type="molecule type" value="Transcribed_RNA"/>
</dbReference>
<organism evidence="1">
    <name type="scientific">Anguilla anguilla</name>
    <name type="common">European freshwater eel</name>
    <name type="synonym">Muraena anguilla</name>
    <dbReference type="NCBI Taxonomy" id="7936"/>
    <lineage>
        <taxon>Eukaryota</taxon>
        <taxon>Metazoa</taxon>
        <taxon>Chordata</taxon>
        <taxon>Craniata</taxon>
        <taxon>Vertebrata</taxon>
        <taxon>Euteleostomi</taxon>
        <taxon>Actinopterygii</taxon>
        <taxon>Neopterygii</taxon>
        <taxon>Teleostei</taxon>
        <taxon>Anguilliformes</taxon>
        <taxon>Anguillidae</taxon>
        <taxon>Anguilla</taxon>
    </lineage>
</organism>
<dbReference type="AlphaFoldDB" id="A0A0E9TY90"/>
<name>A0A0E9TY90_ANGAN</name>